<organism evidence="2 3">
    <name type="scientific">Gemmobacter aquatilis</name>
    <dbReference type="NCBI Taxonomy" id="933059"/>
    <lineage>
        <taxon>Bacteria</taxon>
        <taxon>Pseudomonadati</taxon>
        <taxon>Pseudomonadota</taxon>
        <taxon>Alphaproteobacteria</taxon>
        <taxon>Rhodobacterales</taxon>
        <taxon>Paracoccaceae</taxon>
        <taxon>Gemmobacter</taxon>
    </lineage>
</organism>
<feature type="compositionally biased region" description="Acidic residues" evidence="1">
    <location>
        <begin position="57"/>
        <end position="67"/>
    </location>
</feature>
<evidence type="ECO:0000313" key="2">
    <source>
        <dbReference type="EMBL" id="SEN97883.1"/>
    </source>
</evidence>
<gene>
    <name evidence="2" type="ORF">SAMN04488103_11033</name>
</gene>
<feature type="region of interest" description="Disordered" evidence="1">
    <location>
        <begin position="12"/>
        <end position="124"/>
    </location>
</feature>
<reference evidence="2 3" key="1">
    <citation type="submission" date="2016-10" db="EMBL/GenBank/DDBJ databases">
        <authorList>
            <person name="de Groot N.N."/>
        </authorList>
    </citation>
    <scope>NUCLEOTIDE SEQUENCE [LARGE SCALE GENOMIC DNA]</scope>
    <source>
        <strain evidence="2 3">DSM 3857</strain>
    </source>
</reference>
<name>A0A1H8KYB5_9RHOB</name>
<dbReference type="EMBL" id="FOCE01000010">
    <property type="protein sequence ID" value="SEN97883.1"/>
    <property type="molecule type" value="Genomic_DNA"/>
</dbReference>
<feature type="compositionally biased region" description="Low complexity" evidence="1">
    <location>
        <begin position="68"/>
        <end position="100"/>
    </location>
</feature>
<dbReference type="Proteomes" id="UP000198761">
    <property type="component" value="Unassembled WGS sequence"/>
</dbReference>
<evidence type="ECO:0000256" key="1">
    <source>
        <dbReference type="SAM" id="MobiDB-lite"/>
    </source>
</evidence>
<protein>
    <submittedName>
        <fullName evidence="2">Uncharacterized protein</fullName>
    </submittedName>
</protein>
<keyword evidence="3" id="KW-1185">Reference proteome</keyword>
<dbReference type="OrthoDB" id="7870633at2"/>
<dbReference type="AlphaFoldDB" id="A0A1H8KYB5"/>
<accession>A0A1H8KYB5</accession>
<evidence type="ECO:0000313" key="3">
    <source>
        <dbReference type="Proteomes" id="UP000198761"/>
    </source>
</evidence>
<sequence>MLVTLPLALFGMSLGGLNDHDDEEDEGEEDRHAALMEDEAPPEMGDLTAPDPAVDGEMPEAAEDTAVAEEAAAPAPEGPAPEDAAAPAETAPEADLFPETAETEEAAEPAPTTDPMTNSMADPVALTDFRPGEDVLEVSLVEGESPEDLMLTATEDGSGTLVQIGADTVALLQGIQPDQIGPDDISLLA</sequence>
<proteinExistence type="predicted"/>